<evidence type="ECO:0000313" key="2">
    <source>
        <dbReference type="EMBL" id="QBK89105.1"/>
    </source>
</evidence>
<accession>A0A481Z233</accession>
<evidence type="ECO:0000256" key="1">
    <source>
        <dbReference type="SAM" id="Coils"/>
    </source>
</evidence>
<sequence length="89" mass="10690">MAKDRKYYCGINKIPKKKRRGTMKECVMDSQVRYYGIKKVDKRLIDASKRLKKKMSKKDISIKIAKLKGQKKRMNKKLKIEEKKKKKKK</sequence>
<dbReference type="EMBL" id="MK500408">
    <property type="protein sequence ID" value="QBK89105.1"/>
    <property type="molecule type" value="Genomic_DNA"/>
</dbReference>
<feature type="coiled-coil region" evidence="1">
    <location>
        <begin position="57"/>
        <end position="84"/>
    </location>
</feature>
<protein>
    <submittedName>
        <fullName evidence="2">Uncharacterized protein</fullName>
    </submittedName>
</protein>
<name>A0A481Z233_9VIRU</name>
<gene>
    <name evidence="2" type="ORF">LCMiAC02_01980</name>
</gene>
<reference evidence="2" key="1">
    <citation type="journal article" date="2019" name="MBio">
        <title>Virus Genomes from Deep Sea Sediments Expand the Ocean Megavirome and Support Independent Origins of Viral Gigantism.</title>
        <authorList>
            <person name="Backstrom D."/>
            <person name="Yutin N."/>
            <person name="Jorgensen S.L."/>
            <person name="Dharamshi J."/>
            <person name="Homa F."/>
            <person name="Zaremba-Niedwiedzka K."/>
            <person name="Spang A."/>
            <person name="Wolf Y.I."/>
            <person name="Koonin E.V."/>
            <person name="Ettema T.J."/>
        </authorList>
    </citation>
    <scope>NUCLEOTIDE SEQUENCE</scope>
</reference>
<proteinExistence type="predicted"/>
<keyword evidence="1" id="KW-0175">Coiled coil</keyword>
<organism evidence="2">
    <name type="scientific">Mimivirus LCMiAC02</name>
    <dbReference type="NCBI Taxonomy" id="2506609"/>
    <lineage>
        <taxon>Viruses</taxon>
        <taxon>Varidnaviria</taxon>
        <taxon>Bamfordvirae</taxon>
        <taxon>Nucleocytoviricota</taxon>
        <taxon>Megaviricetes</taxon>
        <taxon>Imitervirales</taxon>
        <taxon>Mimiviridae</taxon>
        <taxon>Klosneuvirinae</taxon>
    </lineage>
</organism>